<evidence type="ECO:0000256" key="1">
    <source>
        <dbReference type="ARBA" id="ARBA00004240"/>
    </source>
</evidence>
<name>A0AAN9XWJ6_9HEMI</name>
<evidence type="ECO:0000256" key="4">
    <source>
        <dbReference type="ARBA" id="ARBA00022927"/>
    </source>
</evidence>
<protein>
    <recommendedName>
        <fullName evidence="5">Sec39 domain-containing protein</fullName>
    </recommendedName>
</protein>
<reference evidence="6 7" key="1">
    <citation type="submission" date="2024-03" db="EMBL/GenBank/DDBJ databases">
        <title>Adaptation during the transition from Ophiocordyceps entomopathogen to insect associate is accompanied by gene loss and intensified selection.</title>
        <authorList>
            <person name="Ward C.M."/>
            <person name="Onetto C.A."/>
            <person name="Borneman A.R."/>
        </authorList>
    </citation>
    <scope>NUCLEOTIDE SEQUENCE [LARGE SCALE GENOMIC DNA]</scope>
    <source>
        <strain evidence="6">AWRI1</strain>
        <tissue evidence="6">Single Adult Female</tissue>
    </source>
</reference>
<dbReference type="PANTHER" id="PTHR15922:SF2">
    <property type="entry name" value="NBAS SUBUNIT OF NRZ TETHERING COMPLEX"/>
    <property type="match status" value="1"/>
</dbReference>
<dbReference type="PANTHER" id="PTHR15922">
    <property type="entry name" value="NEUROBLASTOMA-AMPLIFIED SEQUENCE"/>
    <property type="match status" value="1"/>
</dbReference>
<evidence type="ECO:0000256" key="2">
    <source>
        <dbReference type="ARBA" id="ARBA00022448"/>
    </source>
</evidence>
<keyword evidence="2" id="KW-0813">Transport</keyword>
<sequence>MYRIIISNDFTKQGIQPLFLFSNNGEFSSQLPWQFAVSDKKRTLLAIVLDKFLEIRHIRDEYQKPIGRTPEGFQPYHTFSFGESILTAAQYVPVFDILVLASPISSIKQKDSDDILGLSTWRILNDHPYYRLVKPGLENLYLSKPKTSWIPFSTSSSKRVLAVLLKNGSLVVSGIDEFSNLLAQINSKHHIVERQPEKLDASAKITNICDIDNGFLLLNCAIREFSSWRRESESFEGFGDARHEEVDVPEHHSLMRQLLRFLVHFEIFHQQRMHLYAERIYSLMVLKKITAEELYEQKIINENYEEALDFARLFNLDENRVYKTQWNSSSPVTVESIENFLLKISDKAWILRECCERIPETLSAAKSLLDYGLQFTDFDSFLNCGNIFDTDSVDWVIDSNYDFLIDESATSFSKSQLQMMQLRKQLLLYLDALIVYKEIIKVDPKNKSYDGDVFKKIRNEPPLNVALHFARDGNANAVAVLFQYYSEILSPFWFRILDDISESTPPSNYKDLIQLKSNLDESASVAFPFTDKVTAEWYESKIRKIVKRSGLIDYALELVNLAIKNNIPGLEFLKHNLLVLDSLMYELLIDNEISLTEIEKMSQFDQLMLLMSHTTTDESFLENISNVLLPFLSRCEHLIPNSRDELLNNYLKHLSKYDLNLPLMFFIYVSAKHEYDLYFSDKKILEMGLLSVYACQRVDQIDVAVKIIQHLPECSDNNNSDFEEVFNLHSQLTELQLELDIMQLLQSYGIEKSVGHLHENKNNAQFQKDTLTAMVSAKINSRLLTREAINSLLDDMAFVQENYFSSLPNKSYLRIFAYTMLTIGRVDCIEEFAPWVLTCSLAKSSLKKTNVLSYDESVAIVIEAAQSYFNMAFSYNDSNISLAESCLSLIDTHAEVERERKLINVLKELYDLGVLIPPLKVRMTVIKSKIIEKVLKVKPKAYKNLDRLISLAKTLDFDDNSHQNSVEFEVLNCAVDAAFLANDYAWCSSVVSKLMNEKKPCWQLCKKLCECEVYDDLEAKQKLIKLVLIGCSDKELVNMVELRNDIERKILEKRLQNSIQKLQNNSEEHQPSTSGETVLTKPTTKRKISTKQFPEFDKLHELISIPSFVNMLHSSSSNVLDTGISLWKNAFTFGLKDNADETEINLNADCAKLAFPEFYQDIHERCKCMCFLDKKSSDNETQILQLLLRYHLLSQGRSDDVSNAITTNIDDVIAQLSARTFPRDCCLCLCLLLLLHDDLTYSEKIFETLPTTLAVEKFALFYYSIKVLLSYKTLTYSWFENAPFELVRESESVAKKFESPYLKEISKFQNLISKRKNVIQLEDLGCGIDSVRFFSDEIYKTDSILGLAMYEAREKLDLALSLGAEYGVAAEDIVLSHISSLFLSHNVAMLTERLKEPVVLETLKQRSKYAAERIVTDIYGGLYGCDYQILILYYALLNQLAENDVIHFAKPRDHIKMLRKLKTFSKTIDYKLLTTDPPQLVDAIFPCLTTNEINNALNFLISLPQNIVESVSLLNVFEKLFQKSLNSKISKDTVEKLKNYLKRFARIEKFNEACQELDIPEKYFKDMQTALKLNDNKELERIVSLLVLEPFLTNDSLRIVLEFVPTISLTDIITDLLEKNLDSDDDPWLLLMEKLLCHSGNYTACDEEFKLVQKIVVKRKFKEDVSDFYFQPSPTSSQVPDL</sequence>
<keyword evidence="7" id="KW-1185">Reference proteome</keyword>
<dbReference type="GO" id="GO:0070939">
    <property type="term" value="C:Dsl1/NZR complex"/>
    <property type="evidence" value="ECO:0007669"/>
    <property type="project" value="TreeGrafter"/>
</dbReference>
<dbReference type="GO" id="GO:0000149">
    <property type="term" value="F:SNARE binding"/>
    <property type="evidence" value="ECO:0007669"/>
    <property type="project" value="TreeGrafter"/>
</dbReference>
<keyword evidence="4" id="KW-0653">Protein transport</keyword>
<accession>A0AAN9XWJ6</accession>
<dbReference type="EMBL" id="JBBCAQ010000043">
    <property type="protein sequence ID" value="KAK7570789.1"/>
    <property type="molecule type" value="Genomic_DNA"/>
</dbReference>
<dbReference type="GO" id="GO:0015031">
    <property type="term" value="P:protein transport"/>
    <property type="evidence" value="ECO:0007669"/>
    <property type="project" value="UniProtKB-KW"/>
</dbReference>
<dbReference type="Proteomes" id="UP001367676">
    <property type="component" value="Unassembled WGS sequence"/>
</dbReference>
<evidence type="ECO:0000313" key="7">
    <source>
        <dbReference type="Proteomes" id="UP001367676"/>
    </source>
</evidence>
<evidence type="ECO:0000256" key="3">
    <source>
        <dbReference type="ARBA" id="ARBA00022824"/>
    </source>
</evidence>
<comment type="caution">
    <text evidence="6">The sequence shown here is derived from an EMBL/GenBank/DDBJ whole genome shotgun (WGS) entry which is preliminary data.</text>
</comment>
<dbReference type="GO" id="GO:0006890">
    <property type="term" value="P:retrograde vesicle-mediated transport, Golgi to endoplasmic reticulum"/>
    <property type="evidence" value="ECO:0007669"/>
    <property type="project" value="InterPro"/>
</dbReference>
<evidence type="ECO:0000259" key="5">
    <source>
        <dbReference type="Pfam" id="PF08314"/>
    </source>
</evidence>
<keyword evidence="3" id="KW-0256">Endoplasmic reticulum</keyword>
<proteinExistence type="predicted"/>
<feature type="domain" description="Sec39" evidence="5">
    <location>
        <begin position="499"/>
        <end position="995"/>
    </location>
</feature>
<comment type="subcellular location">
    <subcellularLocation>
        <location evidence="1">Endoplasmic reticulum</location>
    </subcellularLocation>
</comment>
<dbReference type="Pfam" id="PF08314">
    <property type="entry name" value="Sec39"/>
    <property type="match status" value="1"/>
</dbReference>
<dbReference type="InterPro" id="IPR013244">
    <property type="entry name" value="Sec39_domain"/>
</dbReference>
<organism evidence="6 7">
    <name type="scientific">Parthenolecanium corni</name>
    <dbReference type="NCBI Taxonomy" id="536013"/>
    <lineage>
        <taxon>Eukaryota</taxon>
        <taxon>Metazoa</taxon>
        <taxon>Ecdysozoa</taxon>
        <taxon>Arthropoda</taxon>
        <taxon>Hexapoda</taxon>
        <taxon>Insecta</taxon>
        <taxon>Pterygota</taxon>
        <taxon>Neoptera</taxon>
        <taxon>Paraneoptera</taxon>
        <taxon>Hemiptera</taxon>
        <taxon>Sternorrhyncha</taxon>
        <taxon>Coccoidea</taxon>
        <taxon>Coccidae</taxon>
        <taxon>Parthenolecanium</taxon>
    </lineage>
</organism>
<evidence type="ECO:0000313" key="6">
    <source>
        <dbReference type="EMBL" id="KAK7570789.1"/>
    </source>
</evidence>
<gene>
    <name evidence="6" type="ORF">V9T40_010156</name>
</gene>